<evidence type="ECO:0008006" key="4">
    <source>
        <dbReference type="Google" id="ProtNLM"/>
    </source>
</evidence>
<proteinExistence type="predicted"/>
<accession>A0A9P8K8Y5</accession>
<reference evidence="2" key="2">
    <citation type="submission" date="2021-08" db="EMBL/GenBank/DDBJ databases">
        <authorList>
            <person name="Gostincar C."/>
            <person name="Sun X."/>
            <person name="Song Z."/>
            <person name="Gunde-Cimerman N."/>
        </authorList>
    </citation>
    <scope>NUCLEOTIDE SEQUENCE</scope>
    <source>
        <strain evidence="2">EXF-8016</strain>
    </source>
</reference>
<reference evidence="2" key="1">
    <citation type="journal article" date="2021" name="J Fungi (Basel)">
        <title>Virulence traits and population genomics of the black yeast Aureobasidium melanogenum.</title>
        <authorList>
            <person name="Cernosa A."/>
            <person name="Sun X."/>
            <person name="Gostincar C."/>
            <person name="Fang C."/>
            <person name="Gunde-Cimerman N."/>
            <person name="Song Z."/>
        </authorList>
    </citation>
    <scope>NUCLEOTIDE SEQUENCE</scope>
    <source>
        <strain evidence="2">EXF-8016</strain>
    </source>
</reference>
<dbReference type="PANTHER" id="PTHR34144">
    <property type="entry name" value="CHROMOSOME 8, WHOLE GENOME SHOTGUN SEQUENCE"/>
    <property type="match status" value="1"/>
</dbReference>
<dbReference type="OrthoDB" id="262547at2759"/>
<evidence type="ECO:0000256" key="1">
    <source>
        <dbReference type="SAM" id="Phobius"/>
    </source>
</evidence>
<evidence type="ECO:0000313" key="2">
    <source>
        <dbReference type="EMBL" id="KAH0223600.1"/>
    </source>
</evidence>
<dbReference type="InterPro" id="IPR021047">
    <property type="entry name" value="Mannosyltransferase_CMT1"/>
</dbReference>
<dbReference type="PANTHER" id="PTHR34144:SF8">
    <property type="entry name" value="GLYCOSYLTRANSFERASE FAMILY 69 PROTEIN"/>
    <property type="match status" value="1"/>
</dbReference>
<evidence type="ECO:0000313" key="3">
    <source>
        <dbReference type="Proteomes" id="UP000767238"/>
    </source>
</evidence>
<keyword evidence="1" id="KW-1133">Transmembrane helix</keyword>
<comment type="caution">
    <text evidence="2">The sequence shown here is derived from an EMBL/GenBank/DDBJ whole genome shotgun (WGS) entry which is preliminary data.</text>
</comment>
<keyword evidence="1" id="KW-0472">Membrane</keyword>
<dbReference type="Pfam" id="PF11735">
    <property type="entry name" value="CAP59_mtransfer"/>
    <property type="match status" value="1"/>
</dbReference>
<organism evidence="2 3">
    <name type="scientific">Aureobasidium melanogenum</name>
    <name type="common">Aureobasidium pullulans var. melanogenum</name>
    <dbReference type="NCBI Taxonomy" id="46634"/>
    <lineage>
        <taxon>Eukaryota</taxon>
        <taxon>Fungi</taxon>
        <taxon>Dikarya</taxon>
        <taxon>Ascomycota</taxon>
        <taxon>Pezizomycotina</taxon>
        <taxon>Dothideomycetes</taxon>
        <taxon>Dothideomycetidae</taxon>
        <taxon>Dothideales</taxon>
        <taxon>Saccotheciaceae</taxon>
        <taxon>Aureobasidium</taxon>
    </lineage>
</organism>
<gene>
    <name evidence="2" type="ORF">KCV03_g4175</name>
</gene>
<dbReference type="EMBL" id="JAHFYH010000024">
    <property type="protein sequence ID" value="KAH0223600.1"/>
    <property type="molecule type" value="Genomic_DNA"/>
</dbReference>
<name>A0A9P8K8Y5_AURME</name>
<dbReference type="Proteomes" id="UP000767238">
    <property type="component" value="Unassembled WGS sequence"/>
</dbReference>
<sequence length="520" mass="58676">MPGWTRRQRSVIAHASDDTSIASLESGIIWRTTTAQVSTGTYRTFSSDNGYVTLRYRHRRFTLLLLCLFTVLYGKYVPSYTHPPTRYTSLRQTVESDSSQGGRATSLANKHAEKVFIAAVLYDGGGTLLSGRWGEHLLDLINIIGPEHVHLSIYENDPDPGAEMALYDFATRVTCESTLVAEHLDVQDISHVRTQDGTQSMDRIAFLAEVRNRALRPLRANSSMNYATRFDKVLYLNDVYFDPIDAANLLFSTNVREATGRTDYRAVCAIDFKHPMVFYDTFATRDADRYEVGAAIFPWFSNAGSGRSRQDVLSQSEIVRVKSCWSGMVAFEAKWFQPEQDISGSRNSNMSGQTGLGFRYEQEDYWDASECCLIHADLAAFSDNPSTRGETGIYINPFVRVAYSRRALAWLPYVKFFERLLTPIQTLLTSVACLPRHNPRRLERLGETVTDEVWIWDDDPTNIRKAIQHQDMRLADGLYKNITRTASSGGFCGHRKQSVIIQRSDGVEKGWASLEAPALA</sequence>
<feature type="non-terminal residue" evidence="2">
    <location>
        <position position="520"/>
    </location>
</feature>
<dbReference type="AlphaFoldDB" id="A0A9P8K8Y5"/>
<feature type="transmembrane region" description="Helical" evidence="1">
    <location>
        <begin position="61"/>
        <end position="78"/>
    </location>
</feature>
<protein>
    <recommendedName>
        <fullName evidence="4">Glycosyltransferase family 69 protein</fullName>
    </recommendedName>
</protein>
<keyword evidence="1" id="KW-0812">Transmembrane</keyword>